<feature type="chain" id="PRO_5006847267" description="M23ase beta-sheet core domain-containing protein" evidence="2">
    <location>
        <begin position="31"/>
        <end position="193"/>
    </location>
</feature>
<dbReference type="RefSeq" id="WP_067860270.1">
    <property type="nucleotide sequence ID" value="NZ_CP011502.1"/>
</dbReference>
<keyword evidence="5" id="KW-1185">Reference proteome</keyword>
<dbReference type="OrthoDB" id="1099523at2"/>
<gene>
    <name evidence="4" type="ORF">AERYTH_14770</name>
</gene>
<feature type="domain" description="M23ase beta-sheet core" evidence="3">
    <location>
        <begin position="79"/>
        <end position="161"/>
    </location>
</feature>
<organism evidence="4 5">
    <name type="scientific">Aeromicrobium erythreum</name>
    <dbReference type="NCBI Taxonomy" id="2041"/>
    <lineage>
        <taxon>Bacteria</taxon>
        <taxon>Bacillati</taxon>
        <taxon>Actinomycetota</taxon>
        <taxon>Actinomycetes</taxon>
        <taxon>Propionibacteriales</taxon>
        <taxon>Nocardioidaceae</taxon>
        <taxon>Aeromicrobium</taxon>
    </lineage>
</organism>
<keyword evidence="1 2" id="KW-0732">Signal</keyword>
<dbReference type="PANTHER" id="PTHR21666:SF289">
    <property type="entry name" value="L-ALA--D-GLU ENDOPEPTIDASE"/>
    <property type="match status" value="1"/>
</dbReference>
<dbReference type="InterPro" id="IPR011055">
    <property type="entry name" value="Dup_hybrid_motif"/>
</dbReference>
<dbReference type="CDD" id="cd12797">
    <property type="entry name" value="M23_peptidase"/>
    <property type="match status" value="1"/>
</dbReference>
<dbReference type="GO" id="GO:0004222">
    <property type="term" value="F:metalloendopeptidase activity"/>
    <property type="evidence" value="ECO:0007669"/>
    <property type="project" value="TreeGrafter"/>
</dbReference>
<dbReference type="Pfam" id="PF01551">
    <property type="entry name" value="Peptidase_M23"/>
    <property type="match status" value="1"/>
</dbReference>
<dbReference type="PATRIC" id="fig|2041.4.peg.3086"/>
<dbReference type="KEGG" id="aer:AERYTH_14770"/>
<name>A0A0U4C4I7_9ACTN</name>
<evidence type="ECO:0000313" key="5">
    <source>
        <dbReference type="Proteomes" id="UP000067689"/>
    </source>
</evidence>
<protein>
    <recommendedName>
        <fullName evidence="3">M23ase beta-sheet core domain-containing protein</fullName>
    </recommendedName>
</protein>
<dbReference type="Gene3D" id="2.70.70.10">
    <property type="entry name" value="Glucose Permease (Domain IIA)"/>
    <property type="match status" value="1"/>
</dbReference>
<dbReference type="STRING" id="2041.AERYTH_14770"/>
<dbReference type="PANTHER" id="PTHR21666">
    <property type="entry name" value="PEPTIDASE-RELATED"/>
    <property type="match status" value="1"/>
</dbReference>
<feature type="signal peptide" evidence="2">
    <location>
        <begin position="1"/>
        <end position="30"/>
    </location>
</feature>
<evidence type="ECO:0000256" key="1">
    <source>
        <dbReference type="ARBA" id="ARBA00022729"/>
    </source>
</evidence>
<accession>A0A0U4C4I7</accession>
<evidence type="ECO:0000259" key="3">
    <source>
        <dbReference type="Pfam" id="PF01551"/>
    </source>
</evidence>
<dbReference type="SUPFAM" id="SSF51261">
    <property type="entry name" value="Duplicated hybrid motif"/>
    <property type="match status" value="1"/>
</dbReference>
<evidence type="ECO:0000313" key="4">
    <source>
        <dbReference type="EMBL" id="ALX05871.1"/>
    </source>
</evidence>
<dbReference type="AlphaFoldDB" id="A0A0U4C4I7"/>
<dbReference type="InterPro" id="IPR050570">
    <property type="entry name" value="Cell_wall_metabolism_enzyme"/>
</dbReference>
<dbReference type="InterPro" id="IPR016047">
    <property type="entry name" value="M23ase_b-sheet_dom"/>
</dbReference>
<evidence type="ECO:0000256" key="2">
    <source>
        <dbReference type="SAM" id="SignalP"/>
    </source>
</evidence>
<reference evidence="4 5" key="1">
    <citation type="journal article" date="1991" name="Int. J. Syst. Bacteriol.">
        <title>Description of the erythromycin-producing bacterium Arthrobacter sp. strain NRRL B-3381 as Aeromicrobium erythreum gen. nov., sp. nov.</title>
        <authorList>
            <person name="Miller E.S."/>
            <person name="Woese C.R."/>
            <person name="Brenner S."/>
        </authorList>
    </citation>
    <scope>NUCLEOTIDE SEQUENCE [LARGE SCALE GENOMIC DNA]</scope>
    <source>
        <strain evidence="4 5">AR18</strain>
    </source>
</reference>
<dbReference type="EMBL" id="CP011502">
    <property type="protein sequence ID" value="ALX05871.1"/>
    <property type="molecule type" value="Genomic_DNA"/>
</dbReference>
<proteinExistence type="predicted"/>
<dbReference type="Proteomes" id="UP000067689">
    <property type="component" value="Chromosome"/>
</dbReference>
<sequence length="193" mass="20444">MNRRRTIALTVAAAVPATLLAGSLAAAAHAAPTASEATASQARPPLQVPFRCGEAWPVKTYSDHTPNRLAVDFNIAGSSDAGRPVLASASGKVIGVSKKYTSYGHAVEIDHGNGWRSFYAHLQEDSIAVSVGQQVSPITQIGRVGSTGKSTGPHLHYEQRQVVDGRSVLRPVILNGHAFNYDKTGTQTFTRPC</sequence>